<evidence type="ECO:0000313" key="3">
    <source>
        <dbReference type="Proteomes" id="UP001159363"/>
    </source>
</evidence>
<accession>A0ABQ9H384</accession>
<dbReference type="Proteomes" id="UP001159363">
    <property type="component" value="Chromosome 6"/>
</dbReference>
<reference evidence="2 3" key="1">
    <citation type="submission" date="2023-02" db="EMBL/GenBank/DDBJ databases">
        <title>LHISI_Scaffold_Assembly.</title>
        <authorList>
            <person name="Stuart O.P."/>
            <person name="Cleave R."/>
            <person name="Magrath M.J.L."/>
            <person name="Mikheyev A.S."/>
        </authorList>
    </citation>
    <scope>NUCLEOTIDE SEQUENCE [LARGE SCALE GENOMIC DNA]</scope>
    <source>
        <strain evidence="2">Daus_M_001</strain>
        <tissue evidence="2">Leg muscle</tissue>
    </source>
</reference>
<evidence type="ECO:0000313" key="2">
    <source>
        <dbReference type="EMBL" id="KAJ8878759.1"/>
    </source>
</evidence>
<name>A0ABQ9H384_9NEOP</name>
<dbReference type="EMBL" id="JARBHB010000007">
    <property type="protein sequence ID" value="KAJ8878759.1"/>
    <property type="molecule type" value="Genomic_DNA"/>
</dbReference>
<proteinExistence type="predicted"/>
<feature type="region of interest" description="Disordered" evidence="1">
    <location>
        <begin position="215"/>
        <end position="237"/>
    </location>
</feature>
<gene>
    <name evidence="2" type="ORF">PR048_019345</name>
</gene>
<feature type="region of interest" description="Disordered" evidence="1">
    <location>
        <begin position="451"/>
        <end position="482"/>
    </location>
</feature>
<organism evidence="2 3">
    <name type="scientific">Dryococelus australis</name>
    <dbReference type="NCBI Taxonomy" id="614101"/>
    <lineage>
        <taxon>Eukaryota</taxon>
        <taxon>Metazoa</taxon>
        <taxon>Ecdysozoa</taxon>
        <taxon>Arthropoda</taxon>
        <taxon>Hexapoda</taxon>
        <taxon>Insecta</taxon>
        <taxon>Pterygota</taxon>
        <taxon>Neoptera</taxon>
        <taxon>Polyneoptera</taxon>
        <taxon>Phasmatodea</taxon>
        <taxon>Verophasmatodea</taxon>
        <taxon>Anareolatae</taxon>
        <taxon>Phasmatidae</taxon>
        <taxon>Eurycanthinae</taxon>
        <taxon>Dryococelus</taxon>
    </lineage>
</organism>
<feature type="compositionally biased region" description="Basic and acidic residues" evidence="1">
    <location>
        <begin position="451"/>
        <end position="467"/>
    </location>
</feature>
<sequence>MSNGEGVMVRGEKGSVACLGRGAAGGGVMQGEGLCRGRGDASKYRYVGNTARLARRSDEALGVHLTVARTAPSLLDLGRGRPSHSRRTSRKTLPPPTPVTRGGGGKVDTRGKRRVERGNFFPKKKQHIAISICEESLRVKRDAAAPRTLRVAHLRPAGLPTSSSLLEPASQPPRLALPAFAPRNTRCCISTALLLELIFLTQTGADIADDKRERVRADREGARARRRERERERERERRVFVGHPPRARGSSRPQGAEAHLPSKIFLPAPMFWPACVAPLFWPACSPMMVCPAFNCSSVKSRLHSSEGLGPREGPFHSGTRPGYSLSHEWPRWCSAHTTLLIPGRAGIDYRRGCSRIFARWNRAGQCRWSVGFPADLPSLPAFAIRSQDLDVKSRPDFSTPFCLTNKLGFPGNSAGFGAAPIPRPTGRMIVLWPAVAFREKGRPMRVIEVSMEQRRNEGAGETGDPRENPPTSGAVRHDSHLR</sequence>
<feature type="region of interest" description="Disordered" evidence="1">
    <location>
        <begin position="75"/>
        <end position="110"/>
    </location>
</feature>
<keyword evidence="3" id="KW-1185">Reference proteome</keyword>
<protein>
    <submittedName>
        <fullName evidence="2">Uncharacterized protein</fullName>
    </submittedName>
</protein>
<feature type="compositionally biased region" description="Basic residues" evidence="1">
    <location>
        <begin position="81"/>
        <end position="90"/>
    </location>
</feature>
<evidence type="ECO:0000256" key="1">
    <source>
        <dbReference type="SAM" id="MobiDB-lite"/>
    </source>
</evidence>
<comment type="caution">
    <text evidence="2">The sequence shown here is derived from an EMBL/GenBank/DDBJ whole genome shotgun (WGS) entry which is preliminary data.</text>
</comment>